<comment type="caution">
    <text evidence="2">The sequence shown here is derived from an EMBL/GenBank/DDBJ whole genome shotgun (WGS) entry which is preliminary data.</text>
</comment>
<dbReference type="CDD" id="cd18186">
    <property type="entry name" value="BTB_POZ_ZBTB_KLHL-like"/>
    <property type="match status" value="1"/>
</dbReference>
<dbReference type="PROSITE" id="PS50097">
    <property type="entry name" value="BTB"/>
    <property type="match status" value="1"/>
</dbReference>
<dbReference type="Gene3D" id="3.30.710.10">
    <property type="entry name" value="Potassium Channel Kv1.1, Chain A"/>
    <property type="match status" value="1"/>
</dbReference>
<evidence type="ECO:0000259" key="1">
    <source>
        <dbReference type="PROSITE" id="PS50097"/>
    </source>
</evidence>
<proteinExistence type="predicted"/>
<dbReference type="Proteomes" id="UP001375240">
    <property type="component" value="Unassembled WGS sequence"/>
</dbReference>
<dbReference type="InterPro" id="IPR000210">
    <property type="entry name" value="BTB/POZ_dom"/>
</dbReference>
<dbReference type="PANTHER" id="PTHR47843">
    <property type="entry name" value="BTB DOMAIN-CONTAINING PROTEIN-RELATED"/>
    <property type="match status" value="1"/>
</dbReference>
<gene>
    <name evidence="2" type="ORF">TWF696_002647</name>
</gene>
<evidence type="ECO:0000313" key="2">
    <source>
        <dbReference type="EMBL" id="KAK6334145.1"/>
    </source>
</evidence>
<keyword evidence="3" id="KW-1185">Reference proteome</keyword>
<evidence type="ECO:0000313" key="3">
    <source>
        <dbReference type="Proteomes" id="UP001375240"/>
    </source>
</evidence>
<feature type="domain" description="BTB" evidence="1">
    <location>
        <begin position="19"/>
        <end position="89"/>
    </location>
</feature>
<accession>A0AAV9U2R6</accession>
<dbReference type="InterPro" id="IPR011333">
    <property type="entry name" value="SKP1/BTB/POZ_sf"/>
</dbReference>
<dbReference type="AlphaFoldDB" id="A0AAV9U2R6"/>
<name>A0AAV9U2R6_9PEZI</name>
<protein>
    <recommendedName>
        <fullName evidence="1">BTB domain-containing protein</fullName>
    </recommendedName>
</protein>
<sequence>MATAPQLLIDAPFYSTDFSDCTLLIGPDELKFMGHRNILSIRSAFFRRAFQSEGFREAREKTIRLPEVQRGALTNILRWIYGAHLHCPDEMLTANQWNHLLKFYETADFLGVHALIEKLVDYFQRLLNIAEKSLNKMDVQNTYMLITCLGAFYSRGKVVSKESLKQIIWAYARENKITTFQKSMEMFEESELNGRLHRDISFILCDFVNFTTSRHKRKRPDNAAGSKK</sequence>
<dbReference type="SMART" id="SM00225">
    <property type="entry name" value="BTB"/>
    <property type="match status" value="1"/>
</dbReference>
<dbReference type="Pfam" id="PF00651">
    <property type="entry name" value="BTB"/>
    <property type="match status" value="1"/>
</dbReference>
<dbReference type="SUPFAM" id="SSF54695">
    <property type="entry name" value="POZ domain"/>
    <property type="match status" value="1"/>
</dbReference>
<dbReference type="EMBL" id="JAVHNQ010000013">
    <property type="protein sequence ID" value="KAK6334145.1"/>
    <property type="molecule type" value="Genomic_DNA"/>
</dbReference>
<organism evidence="2 3">
    <name type="scientific">Orbilia brochopaga</name>
    <dbReference type="NCBI Taxonomy" id="3140254"/>
    <lineage>
        <taxon>Eukaryota</taxon>
        <taxon>Fungi</taxon>
        <taxon>Dikarya</taxon>
        <taxon>Ascomycota</taxon>
        <taxon>Pezizomycotina</taxon>
        <taxon>Orbiliomycetes</taxon>
        <taxon>Orbiliales</taxon>
        <taxon>Orbiliaceae</taxon>
        <taxon>Orbilia</taxon>
    </lineage>
</organism>
<reference evidence="2 3" key="1">
    <citation type="submission" date="2019-10" db="EMBL/GenBank/DDBJ databases">
        <authorList>
            <person name="Palmer J.M."/>
        </authorList>
    </citation>
    <scope>NUCLEOTIDE SEQUENCE [LARGE SCALE GENOMIC DNA]</scope>
    <source>
        <strain evidence="2 3">TWF696</strain>
    </source>
</reference>
<dbReference type="PANTHER" id="PTHR47843:SF7">
    <property type="entry name" value="BTB DOMAIN-CONTAINING PROTEIN"/>
    <property type="match status" value="1"/>
</dbReference>